<evidence type="ECO:0000313" key="20">
    <source>
        <dbReference type="EMBL" id="EAP71688.1"/>
    </source>
</evidence>
<dbReference type="InterPro" id="IPR013563">
    <property type="entry name" value="Oligopep_ABC_C"/>
</dbReference>
<feature type="region of interest" description="Disordered" evidence="18">
    <location>
        <begin position="20"/>
        <end position="48"/>
    </location>
</feature>
<evidence type="ECO:0000259" key="19">
    <source>
        <dbReference type="PROSITE" id="PS50893"/>
    </source>
</evidence>
<dbReference type="Gene3D" id="3.40.50.300">
    <property type="entry name" value="P-loop containing nucleotide triphosphate hydrolases"/>
    <property type="match status" value="2"/>
</dbReference>
<keyword evidence="12" id="KW-0472">Membrane</keyword>
<keyword evidence="6" id="KW-0997">Cell inner membrane</keyword>
<dbReference type="FunFam" id="3.40.50.300:FF:000016">
    <property type="entry name" value="Oligopeptide ABC transporter ATP-binding component"/>
    <property type="match status" value="2"/>
</dbReference>
<evidence type="ECO:0000256" key="10">
    <source>
        <dbReference type="ARBA" id="ARBA00022840"/>
    </source>
</evidence>
<evidence type="ECO:0000256" key="11">
    <source>
        <dbReference type="ARBA" id="ARBA00022967"/>
    </source>
</evidence>
<keyword evidence="10" id="KW-0067">ATP-binding</keyword>
<evidence type="ECO:0000256" key="1">
    <source>
        <dbReference type="ARBA" id="ARBA00004170"/>
    </source>
</evidence>
<organism evidence="20 21">
    <name type="scientific">Ralstonia solanacearum (strain UW551)</name>
    <dbReference type="NCBI Taxonomy" id="342110"/>
    <lineage>
        <taxon>Bacteria</taxon>
        <taxon>Pseudomonadati</taxon>
        <taxon>Pseudomonadota</taxon>
        <taxon>Betaproteobacteria</taxon>
        <taxon>Burkholderiales</taxon>
        <taxon>Burkholderiaceae</taxon>
        <taxon>Ralstonia</taxon>
        <taxon>Ralstonia solanacearum species complex</taxon>
    </lineage>
</organism>
<comment type="catalytic activity">
    <reaction evidence="17">
        <text>glutathione(out) + ATP + H2O = glutathione(in) + ADP + phosphate + H(+)</text>
        <dbReference type="Rhea" id="RHEA:29791"/>
        <dbReference type="ChEBI" id="CHEBI:15377"/>
        <dbReference type="ChEBI" id="CHEBI:15378"/>
        <dbReference type="ChEBI" id="CHEBI:30616"/>
        <dbReference type="ChEBI" id="CHEBI:43474"/>
        <dbReference type="ChEBI" id="CHEBI:57925"/>
        <dbReference type="ChEBI" id="CHEBI:456216"/>
        <dbReference type="EC" id="7.4.2.10"/>
    </reaction>
</comment>
<evidence type="ECO:0000256" key="9">
    <source>
        <dbReference type="ARBA" id="ARBA00022801"/>
    </source>
</evidence>
<evidence type="ECO:0000256" key="3">
    <source>
        <dbReference type="ARBA" id="ARBA00011469"/>
    </source>
</evidence>
<name>A0AB33VA62_RALSU</name>
<reference evidence="20 21" key="1">
    <citation type="journal article" date="2006" name="Mol. Plant Microbe Interact.">
        <title>Identification of open reading frames unique to a select agent: Ralstonia solanacearum race 3 biovar 2.</title>
        <authorList>
            <person name="Gabriel D.W."/>
            <person name="Allen C."/>
            <person name="Schell M."/>
            <person name="Denny T.P."/>
            <person name="Greenberg J.T."/>
            <person name="Duan Y.P."/>
            <person name="Flores-Cruz Z."/>
            <person name="Huang Q."/>
            <person name="Clifford J.M."/>
            <person name="Presting G."/>
            <person name="Gonzalez E.T."/>
            <person name="Reddy J."/>
            <person name="Elphinstone J."/>
            <person name="Swanson J."/>
            <person name="Yao J."/>
            <person name="Mulholland V."/>
            <person name="Liu L."/>
            <person name="Farmerie W."/>
            <person name="Patnaikuni M."/>
            <person name="Balogh B."/>
            <person name="Norman D."/>
            <person name="Alvarez A."/>
            <person name="Castillo J.A."/>
            <person name="Jones J."/>
            <person name="Saddler G."/>
            <person name="Walunas T."/>
            <person name="Zhukov A."/>
            <person name="Mikhailova N."/>
        </authorList>
    </citation>
    <scope>NUCLEOTIDE SEQUENCE [LARGE SCALE GENOMIC DNA]</scope>
    <source>
        <strain evidence="20 21">UW551</strain>
    </source>
</reference>
<dbReference type="GO" id="GO:0005886">
    <property type="term" value="C:plasma membrane"/>
    <property type="evidence" value="ECO:0007669"/>
    <property type="project" value="UniProtKB-SubCell"/>
</dbReference>
<evidence type="ECO:0000256" key="15">
    <source>
        <dbReference type="ARBA" id="ARBA00039050"/>
    </source>
</evidence>
<evidence type="ECO:0000256" key="8">
    <source>
        <dbReference type="ARBA" id="ARBA00022741"/>
    </source>
</evidence>
<dbReference type="InterPro" id="IPR003593">
    <property type="entry name" value="AAA+_ATPase"/>
</dbReference>
<dbReference type="GO" id="GO:0055085">
    <property type="term" value="P:transmembrane transport"/>
    <property type="evidence" value="ECO:0007669"/>
    <property type="project" value="UniProtKB-ARBA"/>
</dbReference>
<sequence>MAWSRWTRTATWRCRSTPKACTGASRAAPKRRSCRSTDKARSRARRRRRAIVTAANQQTTIAMPEPRIVQVQDLSVRFATSERVVDAVRGLSFHVDRGETLAVVGESGSGKSVTSLALMRLVEHGGGRIVGGQMHLRRRGGELLDLANASQAAMRGVRGADIAMIFQEPMTSLNPVFPVGEQIAESIRLHQGKSRGEARAEALRMLEQVRIPEARRVLARYPHQLSGGMRQRVMIAMALSCRPSLLIADEPTTALDVTIQAEILQLIRALQQEMRMAVVFITHDMGVVAEVADRVLVMYKGERVEEGPSATVFAQPAHPYTRALLSAVPRLGAMAGTDGPARFPLMRVDGTGVPVDTAPQPAVPHAGQPILRVRDLVTRFDVPSGLFGRVTRRVHAVEQVSFDLYPGETLALVGESGCGKSTTGRSLLRLVDSQSGSIEFAGQNIGALKGHALQTLRRNIQFIFQDPFASLDPRVPVGYSIMEPLLVHQAASGRQAQERVEWLLDKVGLQAAHAARYPHEFSGGQRQRICIARALALNPKVVIADESVSALDVSIQAQIVNLMLDLQKEFGIAFLFISHDMAVVERISHRVAVMYLGQIVEIGPRRAIFENPQHPYTKKLMSAVPIADPARRHLKRELSTHEIPSPIRALGDAPVVRPLEQVAPDHFVARHAIGGAY</sequence>
<dbReference type="PROSITE" id="PS00211">
    <property type="entry name" value="ABC_TRANSPORTER_1"/>
    <property type="match status" value="2"/>
</dbReference>
<dbReference type="InterPro" id="IPR017871">
    <property type="entry name" value="ABC_transporter-like_CS"/>
</dbReference>
<dbReference type="EMBL" id="AAKL01000046">
    <property type="protein sequence ID" value="EAP71688.1"/>
    <property type="molecule type" value="Genomic_DNA"/>
</dbReference>
<keyword evidence="7" id="KW-0677">Repeat</keyword>
<dbReference type="GO" id="GO:0016887">
    <property type="term" value="F:ATP hydrolysis activity"/>
    <property type="evidence" value="ECO:0007669"/>
    <property type="project" value="InterPro"/>
</dbReference>
<keyword evidence="9" id="KW-0378">Hydrolase</keyword>
<evidence type="ECO:0000256" key="12">
    <source>
        <dbReference type="ARBA" id="ARBA00023136"/>
    </source>
</evidence>
<dbReference type="NCBIfam" id="NF007739">
    <property type="entry name" value="PRK10419.1"/>
    <property type="match status" value="2"/>
</dbReference>
<comment type="subcellular location">
    <subcellularLocation>
        <location evidence="2">Cell inner membrane</location>
    </subcellularLocation>
    <subcellularLocation>
        <location evidence="1">Membrane</location>
        <topology evidence="1">Peripheral membrane protein</topology>
    </subcellularLocation>
</comment>
<evidence type="ECO:0000256" key="16">
    <source>
        <dbReference type="ARBA" id="ARBA00041187"/>
    </source>
</evidence>
<dbReference type="CDD" id="cd03257">
    <property type="entry name" value="ABC_NikE_OppD_transporters"/>
    <property type="match status" value="2"/>
</dbReference>
<evidence type="ECO:0000256" key="2">
    <source>
        <dbReference type="ARBA" id="ARBA00004533"/>
    </source>
</evidence>
<comment type="subunit">
    <text evidence="3">The complex is composed of two ATP-binding proteins (GsiA), two transmembrane proteins (GsiC and GsiD) and a solute-binding protein (GsiB).</text>
</comment>
<evidence type="ECO:0000313" key="21">
    <source>
        <dbReference type="Proteomes" id="UP000005933"/>
    </source>
</evidence>
<dbReference type="GO" id="GO:0005524">
    <property type="term" value="F:ATP binding"/>
    <property type="evidence" value="ECO:0007669"/>
    <property type="project" value="UniProtKB-KW"/>
</dbReference>
<evidence type="ECO:0000256" key="5">
    <source>
        <dbReference type="ARBA" id="ARBA00022475"/>
    </source>
</evidence>
<evidence type="ECO:0000256" key="13">
    <source>
        <dbReference type="ARBA" id="ARBA00037530"/>
    </source>
</evidence>
<evidence type="ECO:0000256" key="17">
    <source>
        <dbReference type="ARBA" id="ARBA00047640"/>
    </source>
</evidence>
<feature type="domain" description="ABC transporter" evidence="19">
    <location>
        <begin position="371"/>
        <end position="621"/>
    </location>
</feature>
<evidence type="ECO:0000256" key="14">
    <source>
        <dbReference type="ARBA" id="ARBA00038416"/>
    </source>
</evidence>
<dbReference type="AlphaFoldDB" id="A0AB33VA62"/>
<comment type="caution">
    <text evidence="20">The sequence shown here is derived from an EMBL/GenBank/DDBJ whole genome shotgun (WGS) entry which is preliminary data.</text>
</comment>
<dbReference type="SUPFAM" id="SSF52540">
    <property type="entry name" value="P-loop containing nucleoside triphosphate hydrolases"/>
    <property type="match status" value="2"/>
</dbReference>
<dbReference type="InterPro" id="IPR027417">
    <property type="entry name" value="P-loop_NTPase"/>
</dbReference>
<dbReference type="NCBIfam" id="NF008453">
    <property type="entry name" value="PRK11308.1"/>
    <property type="match status" value="2"/>
</dbReference>
<dbReference type="PROSITE" id="PS50893">
    <property type="entry name" value="ABC_TRANSPORTER_2"/>
    <property type="match status" value="2"/>
</dbReference>
<dbReference type="InterPro" id="IPR003439">
    <property type="entry name" value="ABC_transporter-like_ATP-bd"/>
</dbReference>
<comment type="function">
    <text evidence="13">Part of the ABC transporter complex GsiABCD involved in glutathione import. Responsible for energy coupling to the transport system.</text>
</comment>
<keyword evidence="8" id="KW-0547">Nucleotide-binding</keyword>
<gene>
    <name evidence="20" type="primary">dppF</name>
    <name evidence="20" type="ORF">RRSL_01350</name>
</gene>
<dbReference type="InterPro" id="IPR050319">
    <property type="entry name" value="ABC_transp_ATP-bind"/>
</dbReference>
<dbReference type="PANTHER" id="PTHR43776">
    <property type="entry name" value="TRANSPORT ATP-BINDING PROTEIN"/>
    <property type="match status" value="1"/>
</dbReference>
<accession>A0AB33VA62</accession>
<dbReference type="GO" id="GO:0015833">
    <property type="term" value="P:peptide transport"/>
    <property type="evidence" value="ECO:0007669"/>
    <property type="project" value="InterPro"/>
</dbReference>
<evidence type="ECO:0000256" key="4">
    <source>
        <dbReference type="ARBA" id="ARBA00022448"/>
    </source>
</evidence>
<dbReference type="Pfam" id="PF00005">
    <property type="entry name" value="ABC_tran"/>
    <property type="match status" value="2"/>
</dbReference>
<proteinExistence type="inferred from homology"/>
<evidence type="ECO:0000256" key="18">
    <source>
        <dbReference type="SAM" id="MobiDB-lite"/>
    </source>
</evidence>
<feature type="domain" description="ABC transporter" evidence="19">
    <location>
        <begin position="69"/>
        <end position="325"/>
    </location>
</feature>
<dbReference type="EC" id="7.4.2.10" evidence="15"/>
<dbReference type="Pfam" id="PF08352">
    <property type="entry name" value="oligo_HPY"/>
    <property type="match status" value="2"/>
</dbReference>
<dbReference type="PANTHER" id="PTHR43776:SF15">
    <property type="entry name" value="GLUTATHIONE IMPORT ATP-BINDING PROTEIN GSIA"/>
    <property type="match status" value="1"/>
</dbReference>
<protein>
    <recommendedName>
        <fullName evidence="16">Glutathione import ATP-binding protein GsiA</fullName>
        <ecNumber evidence="15">7.4.2.10</ecNumber>
    </recommendedName>
</protein>
<dbReference type="SMART" id="SM00382">
    <property type="entry name" value="AAA"/>
    <property type="match status" value="2"/>
</dbReference>
<keyword evidence="11" id="KW-1278">Translocase</keyword>
<keyword evidence="5" id="KW-1003">Cell membrane</keyword>
<evidence type="ECO:0000256" key="6">
    <source>
        <dbReference type="ARBA" id="ARBA00022519"/>
    </source>
</evidence>
<keyword evidence="4" id="KW-0813">Transport</keyword>
<evidence type="ECO:0000256" key="7">
    <source>
        <dbReference type="ARBA" id="ARBA00022737"/>
    </source>
</evidence>
<dbReference type="Proteomes" id="UP000005933">
    <property type="component" value="Unassembled WGS sequence"/>
</dbReference>
<comment type="similarity">
    <text evidence="14">Belongs to the ABC transporter superfamily. Glutathione importer (TC 3.A.1.5.11) family.</text>
</comment>